<evidence type="ECO:0000313" key="2">
    <source>
        <dbReference type="Proteomes" id="UP000191153"/>
    </source>
</evidence>
<dbReference type="InterPro" id="IPR037175">
    <property type="entry name" value="KFase_sf"/>
</dbReference>
<protein>
    <submittedName>
        <fullName evidence="1">Putative cyclase</fullName>
    </submittedName>
</protein>
<dbReference type="SUPFAM" id="SSF102198">
    <property type="entry name" value="Putative cyclase"/>
    <property type="match status" value="1"/>
</dbReference>
<dbReference type="OrthoDB" id="9796085at2"/>
<gene>
    <name evidence="1" type="ORF">SAMN02745174_02390</name>
</gene>
<dbReference type="GO" id="GO:0004061">
    <property type="term" value="F:arylformamidase activity"/>
    <property type="evidence" value="ECO:0007669"/>
    <property type="project" value="InterPro"/>
</dbReference>
<reference evidence="1 2" key="1">
    <citation type="submission" date="2017-02" db="EMBL/GenBank/DDBJ databases">
        <authorList>
            <person name="Peterson S.W."/>
        </authorList>
    </citation>
    <scope>NUCLEOTIDE SEQUENCE [LARGE SCALE GENOMIC DNA]</scope>
    <source>
        <strain evidence="1 2">ATCC 700028</strain>
    </source>
</reference>
<dbReference type="STRING" id="180163.SAMN02745174_02390"/>
<dbReference type="GO" id="GO:0019441">
    <property type="term" value="P:L-tryptophan catabolic process to kynurenine"/>
    <property type="evidence" value="ECO:0007669"/>
    <property type="project" value="InterPro"/>
</dbReference>
<dbReference type="Proteomes" id="UP000191153">
    <property type="component" value="Unassembled WGS sequence"/>
</dbReference>
<dbReference type="AlphaFoldDB" id="A0A1T4QPS2"/>
<dbReference type="EMBL" id="FUWX01000027">
    <property type="protein sequence ID" value="SKA05248.1"/>
    <property type="molecule type" value="Genomic_DNA"/>
</dbReference>
<organism evidence="1 2">
    <name type="scientific">Cetobacterium ceti</name>
    <dbReference type="NCBI Taxonomy" id="180163"/>
    <lineage>
        <taxon>Bacteria</taxon>
        <taxon>Fusobacteriati</taxon>
        <taxon>Fusobacteriota</taxon>
        <taxon>Fusobacteriia</taxon>
        <taxon>Fusobacteriales</taxon>
        <taxon>Fusobacteriaceae</taxon>
        <taxon>Cetobacterium</taxon>
    </lineage>
</organism>
<dbReference type="Pfam" id="PF04199">
    <property type="entry name" value="Cyclase"/>
    <property type="match status" value="1"/>
</dbReference>
<evidence type="ECO:0000313" key="1">
    <source>
        <dbReference type="EMBL" id="SKA05248.1"/>
    </source>
</evidence>
<keyword evidence="2" id="KW-1185">Reference proteome</keyword>
<sequence>MFEISLKIDRNHQVWEMLATNKNPLLTSGHIGTHIDVYNKTEVPKEYLDCDGILIDCTKYTLRNEIGIEAVKGIHIKKKDFVIFKTGIQKENPYGSINYLKNHHELTWELINFLLEKEVSFIGIDCAGIRRGEDHYKANVKCENKGTYVVENLSSENLDKIDFDKFKVFTVWIDNPIGTGLSTKIFIYGDR</sequence>
<name>A0A1T4QPS2_9FUSO</name>
<proteinExistence type="predicted"/>
<dbReference type="RefSeq" id="WP_078694816.1">
    <property type="nucleotide sequence ID" value="NZ_FUWX01000027.1"/>
</dbReference>
<dbReference type="Gene3D" id="3.50.30.50">
    <property type="entry name" value="Putative cyclase"/>
    <property type="match status" value="1"/>
</dbReference>
<accession>A0A1T4QPS2</accession>
<dbReference type="InterPro" id="IPR007325">
    <property type="entry name" value="KFase/CYL"/>
</dbReference>